<keyword evidence="1" id="KW-0436">Ligase</keyword>
<evidence type="ECO:0000256" key="4">
    <source>
        <dbReference type="ARBA" id="ARBA00023204"/>
    </source>
</evidence>
<dbReference type="AlphaFoldDB" id="A0A382WF98"/>
<feature type="non-terminal residue" evidence="5">
    <location>
        <position position="126"/>
    </location>
</feature>
<evidence type="ECO:0000256" key="2">
    <source>
        <dbReference type="ARBA" id="ARBA00022705"/>
    </source>
</evidence>
<sequence>MLAQDFHKDLSQRKIKAYEEDYDGDVRFKDVYNVQPKLDGIRVIADLATGNLYKRSGVEVKNCLHINKDVLELGFAIPGFQFVDGELYNHKLDFSEINSYVSRTVNILDTECIQLHLFDMDGKDSF</sequence>
<dbReference type="PANTHER" id="PTHR47810:SF1">
    <property type="entry name" value="DNA LIGASE B"/>
    <property type="match status" value="1"/>
</dbReference>
<dbReference type="InterPro" id="IPR050326">
    <property type="entry name" value="NAD_dep_DNA_ligaseB"/>
</dbReference>
<name>A0A382WF98_9ZZZZ</name>
<keyword evidence="2" id="KW-0235">DNA replication</keyword>
<dbReference type="EMBL" id="UINC01159423">
    <property type="protein sequence ID" value="SVD57497.1"/>
    <property type="molecule type" value="Genomic_DNA"/>
</dbReference>
<evidence type="ECO:0000256" key="1">
    <source>
        <dbReference type="ARBA" id="ARBA00022598"/>
    </source>
</evidence>
<proteinExistence type="predicted"/>
<keyword evidence="3" id="KW-0227">DNA damage</keyword>
<evidence type="ECO:0008006" key="6">
    <source>
        <dbReference type="Google" id="ProtNLM"/>
    </source>
</evidence>
<evidence type="ECO:0000313" key="5">
    <source>
        <dbReference type="EMBL" id="SVD57497.1"/>
    </source>
</evidence>
<dbReference type="GO" id="GO:0006260">
    <property type="term" value="P:DNA replication"/>
    <property type="evidence" value="ECO:0007669"/>
    <property type="project" value="UniProtKB-KW"/>
</dbReference>
<dbReference type="GO" id="GO:0016874">
    <property type="term" value="F:ligase activity"/>
    <property type="evidence" value="ECO:0007669"/>
    <property type="project" value="UniProtKB-KW"/>
</dbReference>
<evidence type="ECO:0000256" key="3">
    <source>
        <dbReference type="ARBA" id="ARBA00022763"/>
    </source>
</evidence>
<dbReference type="GO" id="GO:0006281">
    <property type="term" value="P:DNA repair"/>
    <property type="evidence" value="ECO:0007669"/>
    <property type="project" value="UniProtKB-KW"/>
</dbReference>
<accession>A0A382WF98</accession>
<dbReference type="PANTHER" id="PTHR47810">
    <property type="entry name" value="DNA LIGASE"/>
    <property type="match status" value="1"/>
</dbReference>
<gene>
    <name evidence="5" type="ORF">METZ01_LOCUS410351</name>
</gene>
<organism evidence="5">
    <name type="scientific">marine metagenome</name>
    <dbReference type="NCBI Taxonomy" id="408172"/>
    <lineage>
        <taxon>unclassified sequences</taxon>
        <taxon>metagenomes</taxon>
        <taxon>ecological metagenomes</taxon>
    </lineage>
</organism>
<keyword evidence="4" id="KW-0234">DNA repair</keyword>
<dbReference type="Gene3D" id="3.30.470.30">
    <property type="entry name" value="DNA ligase/mRNA capping enzyme"/>
    <property type="match status" value="1"/>
</dbReference>
<protein>
    <recommendedName>
        <fullName evidence="6">ATP-dependent DNA ligase family profile domain-containing protein</fullName>
    </recommendedName>
</protein>
<reference evidence="5" key="1">
    <citation type="submission" date="2018-05" db="EMBL/GenBank/DDBJ databases">
        <authorList>
            <person name="Lanie J.A."/>
            <person name="Ng W.-L."/>
            <person name="Kazmierczak K.M."/>
            <person name="Andrzejewski T.M."/>
            <person name="Davidsen T.M."/>
            <person name="Wayne K.J."/>
            <person name="Tettelin H."/>
            <person name="Glass J.I."/>
            <person name="Rusch D."/>
            <person name="Podicherti R."/>
            <person name="Tsui H.-C.T."/>
            <person name="Winkler M.E."/>
        </authorList>
    </citation>
    <scope>NUCLEOTIDE SEQUENCE</scope>
</reference>
<dbReference type="SUPFAM" id="SSF56091">
    <property type="entry name" value="DNA ligase/mRNA capping enzyme, catalytic domain"/>
    <property type="match status" value="1"/>
</dbReference>